<dbReference type="AlphaFoldDB" id="A0A645C8L2"/>
<evidence type="ECO:0000313" key="1">
    <source>
        <dbReference type="EMBL" id="MPM70884.1"/>
    </source>
</evidence>
<name>A0A645C8L2_9ZZZZ</name>
<reference evidence="1" key="1">
    <citation type="submission" date="2019-08" db="EMBL/GenBank/DDBJ databases">
        <authorList>
            <person name="Kucharzyk K."/>
            <person name="Murdoch R.W."/>
            <person name="Higgins S."/>
            <person name="Loffler F."/>
        </authorList>
    </citation>
    <scope>NUCLEOTIDE SEQUENCE</scope>
</reference>
<proteinExistence type="predicted"/>
<gene>
    <name evidence="1" type="ORF">SDC9_117845</name>
</gene>
<sequence>MSKPYGLQYLAVREAIPACGGVVAADTAIITIFFANIGEFDQSAQINRVADVLLLHLRSVTEQGFLFIAGSVEQLNKLRLGKFRFMEYGLHGCLIHDC</sequence>
<dbReference type="EMBL" id="VSSQ01023759">
    <property type="protein sequence ID" value="MPM70884.1"/>
    <property type="molecule type" value="Genomic_DNA"/>
</dbReference>
<protein>
    <submittedName>
        <fullName evidence="1">Uncharacterized protein</fullName>
    </submittedName>
</protein>
<comment type="caution">
    <text evidence="1">The sequence shown here is derived from an EMBL/GenBank/DDBJ whole genome shotgun (WGS) entry which is preliminary data.</text>
</comment>
<organism evidence="1">
    <name type="scientific">bioreactor metagenome</name>
    <dbReference type="NCBI Taxonomy" id="1076179"/>
    <lineage>
        <taxon>unclassified sequences</taxon>
        <taxon>metagenomes</taxon>
        <taxon>ecological metagenomes</taxon>
    </lineage>
</organism>
<accession>A0A645C8L2</accession>